<sequence>MQVFQNPDAYPDAENILNEFVAQAGASLRKNESAVIDEQGHTNLLNKAAPQTIDMADLSSDSNGYQEFIANGAGGYFFNGSGGYNKMIGGEGLNWFLIQEDWALEGWDFLTPQNIVIGGAGYNVLDFSGVQ</sequence>
<accession>A0A0D0KF57</accession>
<dbReference type="AlphaFoldDB" id="A0A0D0KF57"/>
<comment type="caution">
    <text evidence="1">The sequence shown here is derived from an EMBL/GenBank/DDBJ whole genome shotgun (WGS) entry which is preliminary data.</text>
</comment>
<evidence type="ECO:0000313" key="1">
    <source>
        <dbReference type="EMBL" id="KIP97951.1"/>
    </source>
</evidence>
<dbReference type="Proteomes" id="UP000032068">
    <property type="component" value="Unassembled WGS sequence"/>
</dbReference>
<gene>
    <name evidence="1" type="ORF">RU08_17335</name>
</gene>
<organism evidence="1 2">
    <name type="scientific">Pseudomonas fulva</name>
    <dbReference type="NCBI Taxonomy" id="47880"/>
    <lineage>
        <taxon>Bacteria</taxon>
        <taxon>Pseudomonadati</taxon>
        <taxon>Pseudomonadota</taxon>
        <taxon>Gammaproteobacteria</taxon>
        <taxon>Pseudomonadales</taxon>
        <taxon>Pseudomonadaceae</taxon>
        <taxon>Pseudomonas</taxon>
    </lineage>
</organism>
<proteinExistence type="predicted"/>
<evidence type="ECO:0000313" key="2">
    <source>
        <dbReference type="Proteomes" id="UP000032068"/>
    </source>
</evidence>
<protein>
    <submittedName>
        <fullName evidence="1">Uncharacterized protein</fullName>
    </submittedName>
</protein>
<dbReference type="EMBL" id="JXQW01000056">
    <property type="protein sequence ID" value="KIP97951.1"/>
    <property type="molecule type" value="Genomic_DNA"/>
</dbReference>
<name>A0A0D0KF57_9PSED</name>
<reference evidence="1 2" key="1">
    <citation type="submission" date="2014-12" db="EMBL/GenBank/DDBJ databases">
        <title>16Stimator: statistical estimation of ribosomal gene copy numbers from draft genome assemblies.</title>
        <authorList>
            <person name="Perisin M.A."/>
            <person name="Vetter M."/>
            <person name="Gilbert J.A."/>
            <person name="Bergelson J."/>
        </authorList>
    </citation>
    <scope>NUCLEOTIDE SEQUENCE [LARGE SCALE GENOMIC DNA]</scope>
    <source>
        <strain evidence="1 2">MEJ086</strain>
    </source>
</reference>